<name>A0AAN0M6E7_9RHOB</name>
<accession>A0AAN0M6E7</accession>
<dbReference type="EMBL" id="CP151767">
    <property type="protein sequence ID" value="WZU65944.1"/>
    <property type="molecule type" value="Genomic_DNA"/>
</dbReference>
<organism evidence="1 2">
    <name type="scientific">Yoonia rhodophyticola</name>
    <dbReference type="NCBI Taxonomy" id="3137370"/>
    <lineage>
        <taxon>Bacteria</taxon>
        <taxon>Pseudomonadati</taxon>
        <taxon>Pseudomonadota</taxon>
        <taxon>Alphaproteobacteria</taxon>
        <taxon>Rhodobacterales</taxon>
        <taxon>Paracoccaceae</taxon>
        <taxon>Yoonia</taxon>
    </lineage>
</organism>
<gene>
    <name evidence="1" type="ORF">AABB31_12660</name>
</gene>
<protein>
    <submittedName>
        <fullName evidence="1">Uncharacterized protein</fullName>
    </submittedName>
</protein>
<dbReference type="AlphaFoldDB" id="A0AAN0M6E7"/>
<evidence type="ECO:0000313" key="1">
    <source>
        <dbReference type="EMBL" id="WZU65944.1"/>
    </source>
</evidence>
<dbReference type="RefSeq" id="WP_342075275.1">
    <property type="nucleotide sequence ID" value="NZ_CP151767.2"/>
</dbReference>
<sequence length="91" mass="10154">MIDLPKDVVGLLHKAVKLSNPTSLHALDEKRFADFFHAVAELDVFPTAEMIDKNWPSEGVIGLGGDPAKSDYVQDKAYQLLQEWLESRTNA</sequence>
<dbReference type="KEGG" id="yrh:AABB31_12660"/>
<keyword evidence="2" id="KW-1185">Reference proteome</keyword>
<reference evidence="1" key="1">
    <citation type="submission" date="2024-08" db="EMBL/GenBank/DDBJ databases">
        <title>Phylogenomic analyses of a clade within the roseobacter group suggest taxonomic reassignments of species of the genera Aestuariivita, Citreicella, Loktanella, Nautella, Pelagibaca, Ruegeria, Thalassobius, Thiobacimonas and Tropicibacter, and the proposal o.</title>
        <authorList>
            <person name="Jeon C.O."/>
        </authorList>
    </citation>
    <scope>NUCLEOTIDE SEQUENCE</scope>
    <source>
        <strain evidence="1">SS1-5</strain>
    </source>
</reference>
<evidence type="ECO:0000313" key="2">
    <source>
        <dbReference type="Proteomes" id="UP001470809"/>
    </source>
</evidence>
<proteinExistence type="predicted"/>
<dbReference type="Proteomes" id="UP001470809">
    <property type="component" value="Chromosome"/>
</dbReference>